<reference evidence="3" key="1">
    <citation type="submission" date="2016-02" db="EMBL/GenBank/DDBJ databases">
        <authorList>
            <person name="Shin S.-K."/>
            <person name="Yi H."/>
            <person name="Kim E."/>
        </authorList>
    </citation>
    <scope>NUCLEOTIDE SEQUENCE [LARGE SCALE GENOMIC DNA]</scope>
    <source>
        <strain evidence="3">LPB0003</strain>
    </source>
</reference>
<evidence type="ECO:0000313" key="2">
    <source>
        <dbReference type="EMBL" id="OBY61314.1"/>
    </source>
</evidence>
<feature type="transmembrane region" description="Helical" evidence="1">
    <location>
        <begin position="12"/>
        <end position="33"/>
    </location>
</feature>
<dbReference type="KEGG" id="pob:LPB03_16050"/>
<dbReference type="EMBL" id="LSFM01000027">
    <property type="protein sequence ID" value="OBY61314.1"/>
    <property type="molecule type" value="Genomic_DNA"/>
</dbReference>
<comment type="caution">
    <text evidence="2">The sequence shown here is derived from an EMBL/GenBank/DDBJ whole genome shotgun (WGS) entry which is preliminary data.</text>
</comment>
<dbReference type="Pfam" id="PF13858">
    <property type="entry name" value="DUF4199"/>
    <property type="match status" value="1"/>
</dbReference>
<organism evidence="2 3">
    <name type="scientific">Polaribacter vadi</name>
    <dbReference type="NCBI Taxonomy" id="1774273"/>
    <lineage>
        <taxon>Bacteria</taxon>
        <taxon>Pseudomonadati</taxon>
        <taxon>Bacteroidota</taxon>
        <taxon>Flavobacteriia</taxon>
        <taxon>Flavobacteriales</taxon>
        <taxon>Flavobacteriaceae</taxon>
    </lineage>
</organism>
<name>A0A1B8TP31_9FLAO</name>
<evidence type="ECO:0008006" key="4">
    <source>
        <dbReference type="Google" id="ProtNLM"/>
    </source>
</evidence>
<dbReference type="Proteomes" id="UP000092584">
    <property type="component" value="Unassembled WGS sequence"/>
</dbReference>
<dbReference type="OrthoDB" id="1122768at2"/>
<gene>
    <name evidence="2" type="ORF">LPB3_15995</name>
</gene>
<evidence type="ECO:0000313" key="3">
    <source>
        <dbReference type="Proteomes" id="UP000092584"/>
    </source>
</evidence>
<dbReference type="RefSeq" id="WP_065320647.1">
    <property type="nucleotide sequence ID" value="NZ_CP017477.1"/>
</dbReference>
<sequence>MENQANSKSIILNSGLYYGLLLVLTSLIIYALGKHLDTTAGFITLGVTAIGLIGFSVFGMSTFKKNNGGFMSWGQGLKIGIGIIILGSLISIIYQYVFSTFIEPDFYMQVEEVTRNGLVDAGLTEEQIDAQIEMQSKFQGTLIGNALGLLFMAFIGFVVSAIAAAVMKKSEEETY</sequence>
<dbReference type="AlphaFoldDB" id="A0A1B8TP31"/>
<dbReference type="STRING" id="1774273.LPB03_16050"/>
<keyword evidence="1" id="KW-0812">Transmembrane</keyword>
<evidence type="ECO:0000256" key="1">
    <source>
        <dbReference type="SAM" id="Phobius"/>
    </source>
</evidence>
<feature type="transmembrane region" description="Helical" evidence="1">
    <location>
        <begin position="79"/>
        <end position="98"/>
    </location>
</feature>
<protein>
    <recommendedName>
        <fullName evidence="4">DUF4199 domain-containing protein</fullName>
    </recommendedName>
</protein>
<feature type="transmembrane region" description="Helical" evidence="1">
    <location>
        <begin position="142"/>
        <end position="166"/>
    </location>
</feature>
<dbReference type="InterPro" id="IPR025250">
    <property type="entry name" value="DUF4199"/>
</dbReference>
<keyword evidence="3" id="KW-1185">Reference proteome</keyword>
<keyword evidence="1" id="KW-0472">Membrane</keyword>
<keyword evidence="1" id="KW-1133">Transmembrane helix</keyword>
<feature type="transmembrane region" description="Helical" evidence="1">
    <location>
        <begin position="39"/>
        <end position="58"/>
    </location>
</feature>
<proteinExistence type="predicted"/>
<accession>A0A1B8TP31</accession>